<dbReference type="EMBL" id="JACGWN010000016">
    <property type="protein sequence ID" value="KAL0395439.1"/>
    <property type="molecule type" value="Genomic_DNA"/>
</dbReference>
<gene>
    <name evidence="1" type="ORF">Slati_4510100</name>
</gene>
<accession>A0AAW2SSJ7</accession>
<reference evidence="1" key="1">
    <citation type="submission" date="2020-06" db="EMBL/GenBank/DDBJ databases">
        <authorList>
            <person name="Li T."/>
            <person name="Hu X."/>
            <person name="Zhang T."/>
            <person name="Song X."/>
            <person name="Zhang H."/>
            <person name="Dai N."/>
            <person name="Sheng W."/>
            <person name="Hou X."/>
            <person name="Wei L."/>
        </authorList>
    </citation>
    <scope>NUCLEOTIDE SEQUENCE</scope>
    <source>
        <strain evidence="1">KEN1</strain>
        <tissue evidence="1">Leaf</tissue>
    </source>
</reference>
<dbReference type="AlphaFoldDB" id="A0AAW2SSJ7"/>
<dbReference type="Gene3D" id="3.60.10.10">
    <property type="entry name" value="Endonuclease/exonuclease/phosphatase"/>
    <property type="match status" value="1"/>
</dbReference>
<dbReference type="InterPro" id="IPR036691">
    <property type="entry name" value="Endo/exonu/phosph_ase_sf"/>
</dbReference>
<protein>
    <submittedName>
        <fullName evidence="1">Uncharacterized protein</fullName>
    </submittedName>
</protein>
<sequence length="238" mass="27276">MFGFNVASIGKSGGLALFWDKTVPLQLQSYSASHIDVSVQSNTYPSPWRFIGFYCSAEASKITNSWSLLRTLHKQVVHPRLCVLDFNEILLQSEKMGGSLRPLWQMRNFREALSDCDLHDLGYSGEQFTWSNRQELPDMMLERLDRACGDSRWKALFPKVSVEHLSSIYSDHLPILIFLAPERSQKLNCGKVFRFEASWLQLKDCLLVVENSWQSYNIGDDQPTFLDKLNSSTTALNR</sequence>
<name>A0AAW2SSJ7_9LAMI</name>
<organism evidence="1">
    <name type="scientific">Sesamum latifolium</name>
    <dbReference type="NCBI Taxonomy" id="2727402"/>
    <lineage>
        <taxon>Eukaryota</taxon>
        <taxon>Viridiplantae</taxon>
        <taxon>Streptophyta</taxon>
        <taxon>Embryophyta</taxon>
        <taxon>Tracheophyta</taxon>
        <taxon>Spermatophyta</taxon>
        <taxon>Magnoliopsida</taxon>
        <taxon>eudicotyledons</taxon>
        <taxon>Gunneridae</taxon>
        <taxon>Pentapetalae</taxon>
        <taxon>asterids</taxon>
        <taxon>lamiids</taxon>
        <taxon>Lamiales</taxon>
        <taxon>Pedaliaceae</taxon>
        <taxon>Sesamum</taxon>
    </lineage>
</organism>
<dbReference type="PANTHER" id="PTHR33710:SF83">
    <property type="entry name" value="ENDONUCLEASE_EXONUCLEASE_PHOSPHATASE DOMAIN-CONTAINING PROTEIN"/>
    <property type="match status" value="1"/>
</dbReference>
<evidence type="ECO:0000313" key="1">
    <source>
        <dbReference type="EMBL" id="KAL0395439.1"/>
    </source>
</evidence>
<proteinExistence type="predicted"/>
<dbReference type="PANTHER" id="PTHR33710">
    <property type="entry name" value="BNAC02G09200D PROTEIN"/>
    <property type="match status" value="1"/>
</dbReference>
<dbReference type="SUPFAM" id="SSF56219">
    <property type="entry name" value="DNase I-like"/>
    <property type="match status" value="1"/>
</dbReference>
<reference evidence="1" key="2">
    <citation type="journal article" date="2024" name="Plant">
        <title>Genomic evolution and insights into agronomic trait innovations of Sesamum species.</title>
        <authorList>
            <person name="Miao H."/>
            <person name="Wang L."/>
            <person name="Qu L."/>
            <person name="Liu H."/>
            <person name="Sun Y."/>
            <person name="Le M."/>
            <person name="Wang Q."/>
            <person name="Wei S."/>
            <person name="Zheng Y."/>
            <person name="Lin W."/>
            <person name="Duan Y."/>
            <person name="Cao H."/>
            <person name="Xiong S."/>
            <person name="Wang X."/>
            <person name="Wei L."/>
            <person name="Li C."/>
            <person name="Ma Q."/>
            <person name="Ju M."/>
            <person name="Zhao R."/>
            <person name="Li G."/>
            <person name="Mu C."/>
            <person name="Tian Q."/>
            <person name="Mei H."/>
            <person name="Zhang T."/>
            <person name="Gao T."/>
            <person name="Zhang H."/>
        </authorList>
    </citation>
    <scope>NUCLEOTIDE SEQUENCE</scope>
    <source>
        <strain evidence="1">KEN1</strain>
    </source>
</reference>
<comment type="caution">
    <text evidence="1">The sequence shown here is derived from an EMBL/GenBank/DDBJ whole genome shotgun (WGS) entry which is preliminary data.</text>
</comment>